<dbReference type="InterPro" id="IPR005821">
    <property type="entry name" value="Ion_trans_dom"/>
</dbReference>
<dbReference type="EMBL" id="JACHVA010000046">
    <property type="protein sequence ID" value="MBC2601120.1"/>
    <property type="molecule type" value="Genomic_DNA"/>
</dbReference>
<dbReference type="Pfam" id="PF00520">
    <property type="entry name" value="Ion_trans"/>
    <property type="match status" value="1"/>
</dbReference>
<dbReference type="PRINTS" id="PR00169">
    <property type="entry name" value="KCHANNEL"/>
</dbReference>
<keyword evidence="4 12" id="KW-0812">Transmembrane</keyword>
<comment type="caution">
    <text evidence="14">The sequence shown here is derived from an EMBL/GenBank/DDBJ whole genome shotgun (WGS) entry which is preliminary data.</text>
</comment>
<evidence type="ECO:0000313" key="14">
    <source>
        <dbReference type="EMBL" id="MBC2601120.1"/>
    </source>
</evidence>
<evidence type="ECO:0000256" key="3">
    <source>
        <dbReference type="ARBA" id="ARBA00022538"/>
    </source>
</evidence>
<feature type="transmembrane region" description="Helical" evidence="12">
    <location>
        <begin position="146"/>
        <end position="167"/>
    </location>
</feature>
<evidence type="ECO:0000256" key="8">
    <source>
        <dbReference type="ARBA" id="ARBA00022989"/>
    </source>
</evidence>
<keyword evidence="3" id="KW-0633">Potassium transport</keyword>
<evidence type="ECO:0000256" key="6">
    <source>
        <dbReference type="ARBA" id="ARBA00022882"/>
    </source>
</evidence>
<reference evidence="14 15" key="1">
    <citation type="submission" date="2020-07" db="EMBL/GenBank/DDBJ databases">
        <authorList>
            <person name="Feng X."/>
        </authorList>
    </citation>
    <scope>NUCLEOTIDE SEQUENCE [LARGE SCALE GENOMIC DNA]</scope>
    <source>
        <strain evidence="14 15">JCM14086</strain>
    </source>
</reference>
<dbReference type="InterPro" id="IPR027359">
    <property type="entry name" value="Volt_channel_dom_sf"/>
</dbReference>
<keyword evidence="15" id="KW-1185">Reference proteome</keyword>
<evidence type="ECO:0000313" key="15">
    <source>
        <dbReference type="Proteomes" id="UP000525652"/>
    </source>
</evidence>
<evidence type="ECO:0000256" key="10">
    <source>
        <dbReference type="ARBA" id="ARBA00023136"/>
    </source>
</evidence>
<organism evidence="14 15">
    <name type="scientific">Puniceicoccus vermicola</name>
    <dbReference type="NCBI Taxonomy" id="388746"/>
    <lineage>
        <taxon>Bacteria</taxon>
        <taxon>Pseudomonadati</taxon>
        <taxon>Verrucomicrobiota</taxon>
        <taxon>Opitutia</taxon>
        <taxon>Puniceicoccales</taxon>
        <taxon>Puniceicoccaceae</taxon>
        <taxon>Puniceicoccus</taxon>
    </lineage>
</organism>
<evidence type="ECO:0000256" key="4">
    <source>
        <dbReference type="ARBA" id="ARBA00022692"/>
    </source>
</evidence>
<dbReference type="GO" id="GO:0005249">
    <property type="term" value="F:voltage-gated potassium channel activity"/>
    <property type="evidence" value="ECO:0007669"/>
    <property type="project" value="InterPro"/>
</dbReference>
<dbReference type="Gene3D" id="1.10.287.70">
    <property type="match status" value="1"/>
</dbReference>
<dbReference type="AlphaFoldDB" id="A0A7X1AW66"/>
<keyword evidence="5" id="KW-0631">Potassium channel</keyword>
<feature type="domain" description="Ion transport" evidence="13">
    <location>
        <begin position="18"/>
        <end position="234"/>
    </location>
</feature>
<evidence type="ECO:0000256" key="1">
    <source>
        <dbReference type="ARBA" id="ARBA00004141"/>
    </source>
</evidence>
<comment type="subcellular location">
    <subcellularLocation>
        <location evidence="1">Membrane</location>
        <topology evidence="1">Multi-pass membrane protein</topology>
    </subcellularLocation>
</comment>
<evidence type="ECO:0000259" key="13">
    <source>
        <dbReference type="Pfam" id="PF00520"/>
    </source>
</evidence>
<keyword evidence="10 12" id="KW-0472">Membrane</keyword>
<evidence type="ECO:0000256" key="5">
    <source>
        <dbReference type="ARBA" id="ARBA00022826"/>
    </source>
</evidence>
<keyword evidence="9" id="KW-0406">Ion transport</keyword>
<accession>A0A7X1AW66</accession>
<dbReference type="InterPro" id="IPR028325">
    <property type="entry name" value="VG_K_chnl"/>
</dbReference>
<dbReference type="Proteomes" id="UP000525652">
    <property type="component" value="Unassembled WGS sequence"/>
</dbReference>
<evidence type="ECO:0000256" key="7">
    <source>
        <dbReference type="ARBA" id="ARBA00022958"/>
    </source>
</evidence>
<keyword evidence="6" id="KW-0851">Voltage-gated channel</keyword>
<dbReference type="GO" id="GO:0001508">
    <property type="term" value="P:action potential"/>
    <property type="evidence" value="ECO:0007669"/>
    <property type="project" value="TreeGrafter"/>
</dbReference>
<name>A0A7X1AW66_9BACT</name>
<keyword evidence="2" id="KW-0813">Transport</keyword>
<gene>
    <name evidence="14" type="ORF">H5P30_04920</name>
</gene>
<evidence type="ECO:0000256" key="12">
    <source>
        <dbReference type="SAM" id="Phobius"/>
    </source>
</evidence>
<feature type="transmembrane region" description="Helical" evidence="12">
    <location>
        <begin position="49"/>
        <end position="68"/>
    </location>
</feature>
<feature type="transmembrane region" description="Helical" evidence="12">
    <location>
        <begin position="20"/>
        <end position="43"/>
    </location>
</feature>
<dbReference type="PANTHER" id="PTHR11537">
    <property type="entry name" value="VOLTAGE-GATED POTASSIUM CHANNEL"/>
    <property type="match status" value="1"/>
</dbReference>
<evidence type="ECO:0000256" key="11">
    <source>
        <dbReference type="ARBA" id="ARBA00023303"/>
    </source>
</evidence>
<dbReference type="SUPFAM" id="SSF81324">
    <property type="entry name" value="Voltage-gated potassium channels"/>
    <property type="match status" value="1"/>
</dbReference>
<proteinExistence type="predicted"/>
<dbReference type="PANTHER" id="PTHR11537:SF254">
    <property type="entry name" value="POTASSIUM VOLTAGE-GATED CHANNEL PROTEIN SHAB"/>
    <property type="match status" value="1"/>
</dbReference>
<sequence length="272" mass="30387">MKSRIYRVIFEADTRAGKLFDVALLVAIVISTAFVCLETIPGFRKDNVVLLKTGEWILTGLFTIEYVLRLYCSPRRKTYAFSFFGVVDFISIMPAYLALFAWPSSYYLVTIRLLRLLRVFRILKLLELSGQAQFILRALRESMPKIGIFFFALIILVFLEGTLMYLVEAGVNPGFNSIPNSVYWAIVTMTTVGYGDVAPMTAIGKLIASAIMLSGYAIIAVPTGIVTAHLSRADRSGDSTILPRRECENCGLSGHTEEARFCRRCGDKLPHV</sequence>
<dbReference type="RefSeq" id="WP_185691845.1">
    <property type="nucleotide sequence ID" value="NZ_JACHVA010000046.1"/>
</dbReference>
<dbReference type="Gene3D" id="1.20.120.350">
    <property type="entry name" value="Voltage-gated potassium channels. Chain C"/>
    <property type="match status" value="1"/>
</dbReference>
<dbReference type="GO" id="GO:0008076">
    <property type="term" value="C:voltage-gated potassium channel complex"/>
    <property type="evidence" value="ECO:0007669"/>
    <property type="project" value="InterPro"/>
</dbReference>
<protein>
    <submittedName>
        <fullName evidence="14">Ion transporter</fullName>
    </submittedName>
</protein>
<evidence type="ECO:0000256" key="2">
    <source>
        <dbReference type="ARBA" id="ARBA00022448"/>
    </source>
</evidence>
<keyword evidence="8 12" id="KW-1133">Transmembrane helix</keyword>
<keyword evidence="7" id="KW-0630">Potassium</keyword>
<keyword evidence="11" id="KW-0407">Ion channel</keyword>
<evidence type="ECO:0000256" key="9">
    <source>
        <dbReference type="ARBA" id="ARBA00023065"/>
    </source>
</evidence>
<feature type="transmembrane region" description="Helical" evidence="12">
    <location>
        <begin position="206"/>
        <end position="226"/>
    </location>
</feature>
<feature type="transmembrane region" description="Helical" evidence="12">
    <location>
        <begin position="80"/>
        <end position="100"/>
    </location>
</feature>